<keyword evidence="9" id="KW-1185">Reference proteome</keyword>
<accession>A0A1H2UN97</accession>
<gene>
    <name evidence="8" type="ORF">SAMN05216215_100430</name>
</gene>
<dbReference type="OrthoDB" id="2570341at2"/>
<dbReference type="InterPro" id="IPR050679">
    <property type="entry name" value="Bact_HTH_transcr_reg"/>
</dbReference>
<dbReference type="InterPro" id="IPR036271">
    <property type="entry name" value="Tet_transcr_reg_TetR-rel_C_sf"/>
</dbReference>
<dbReference type="InterPro" id="IPR004111">
    <property type="entry name" value="Repressor_TetR_C"/>
</dbReference>
<keyword evidence="2 4" id="KW-0238">DNA-binding</keyword>
<evidence type="ECO:0000259" key="7">
    <source>
        <dbReference type="PROSITE" id="PS50977"/>
    </source>
</evidence>
<evidence type="ECO:0000256" key="1">
    <source>
        <dbReference type="ARBA" id="ARBA00023015"/>
    </source>
</evidence>
<feature type="DNA-binding region" description="H-T-H motif" evidence="4">
    <location>
        <begin position="115"/>
        <end position="134"/>
    </location>
</feature>
<evidence type="ECO:0000259" key="6">
    <source>
        <dbReference type="PROSITE" id="PS50949"/>
    </source>
</evidence>
<dbReference type="GO" id="GO:0003700">
    <property type="term" value="F:DNA-binding transcription factor activity"/>
    <property type="evidence" value="ECO:0007669"/>
    <property type="project" value="InterPro"/>
</dbReference>
<dbReference type="STRING" id="418495.SAMN05216215_100430"/>
<feature type="domain" description="HTH tetR-type" evidence="7">
    <location>
        <begin position="92"/>
        <end position="152"/>
    </location>
</feature>
<dbReference type="Gene3D" id="1.10.10.10">
    <property type="entry name" value="Winged helix-like DNA-binding domain superfamily/Winged helix DNA-binding domain"/>
    <property type="match status" value="1"/>
</dbReference>
<dbReference type="SUPFAM" id="SSF46785">
    <property type="entry name" value="Winged helix' DNA-binding domain"/>
    <property type="match status" value="1"/>
</dbReference>
<dbReference type="InterPro" id="IPR036390">
    <property type="entry name" value="WH_DNA-bd_sf"/>
</dbReference>
<dbReference type="PANTHER" id="PTHR44846">
    <property type="entry name" value="MANNOSYL-D-GLYCERATE TRANSPORT/METABOLISM SYSTEM REPRESSOR MNGR-RELATED"/>
    <property type="match status" value="1"/>
</dbReference>
<dbReference type="RefSeq" id="WP_093261828.1">
    <property type="nucleotide sequence ID" value="NZ_FNOK01000004.1"/>
</dbReference>
<protein>
    <submittedName>
        <fullName evidence="8">Transcriptional regulator, TetR family</fullName>
    </submittedName>
</protein>
<dbReference type="SUPFAM" id="SSF48498">
    <property type="entry name" value="Tetracyclin repressor-like, C-terminal domain"/>
    <property type="match status" value="1"/>
</dbReference>
<dbReference type="AlphaFoldDB" id="A0A1H2UN97"/>
<dbReference type="Pfam" id="PF02909">
    <property type="entry name" value="TetR_C_1"/>
    <property type="match status" value="1"/>
</dbReference>
<dbReference type="GO" id="GO:0003677">
    <property type="term" value="F:DNA binding"/>
    <property type="evidence" value="ECO:0007669"/>
    <property type="project" value="UniProtKB-UniRule"/>
</dbReference>
<dbReference type="Pfam" id="PF00440">
    <property type="entry name" value="TetR_N"/>
    <property type="match status" value="1"/>
</dbReference>
<reference evidence="9" key="1">
    <citation type="submission" date="2016-10" db="EMBL/GenBank/DDBJ databases">
        <authorList>
            <person name="Varghese N."/>
            <person name="Submissions S."/>
        </authorList>
    </citation>
    <scope>NUCLEOTIDE SEQUENCE [LARGE SCALE GENOMIC DNA]</scope>
    <source>
        <strain evidence="9">CGMCC 4.3530</strain>
    </source>
</reference>
<feature type="region of interest" description="Disordered" evidence="5">
    <location>
        <begin position="64"/>
        <end position="93"/>
    </location>
</feature>
<dbReference type="Pfam" id="PF00392">
    <property type="entry name" value="GntR"/>
    <property type="match status" value="1"/>
</dbReference>
<dbReference type="SMART" id="SM00345">
    <property type="entry name" value="HTH_GNTR"/>
    <property type="match status" value="1"/>
</dbReference>
<dbReference type="InterPro" id="IPR001647">
    <property type="entry name" value="HTH_TetR"/>
</dbReference>
<name>A0A1H2UN97_9PSEU</name>
<keyword evidence="3" id="KW-0804">Transcription</keyword>
<evidence type="ECO:0000256" key="2">
    <source>
        <dbReference type="ARBA" id="ARBA00023125"/>
    </source>
</evidence>
<dbReference type="EMBL" id="FNOK01000004">
    <property type="protein sequence ID" value="SDW57555.1"/>
    <property type="molecule type" value="Genomic_DNA"/>
</dbReference>
<dbReference type="Proteomes" id="UP000199529">
    <property type="component" value="Unassembled WGS sequence"/>
</dbReference>
<evidence type="ECO:0000256" key="5">
    <source>
        <dbReference type="SAM" id="MobiDB-lite"/>
    </source>
</evidence>
<dbReference type="PROSITE" id="PS50977">
    <property type="entry name" value="HTH_TETR_2"/>
    <property type="match status" value="1"/>
</dbReference>
<dbReference type="GO" id="GO:0045892">
    <property type="term" value="P:negative regulation of DNA-templated transcription"/>
    <property type="evidence" value="ECO:0007669"/>
    <property type="project" value="InterPro"/>
</dbReference>
<evidence type="ECO:0000256" key="3">
    <source>
        <dbReference type="ARBA" id="ARBA00023163"/>
    </source>
</evidence>
<evidence type="ECO:0000313" key="8">
    <source>
        <dbReference type="EMBL" id="SDW57555.1"/>
    </source>
</evidence>
<feature type="domain" description="HTH gntR-type" evidence="6">
    <location>
        <begin position="4"/>
        <end position="72"/>
    </location>
</feature>
<keyword evidence="1" id="KW-0805">Transcription regulation</keyword>
<evidence type="ECO:0000256" key="4">
    <source>
        <dbReference type="PROSITE-ProRule" id="PRU00335"/>
    </source>
</evidence>
<sequence length="314" mass="34063">MPPEPRYLAIAAELRRRIEQGELVPGAKVPSTRRIAAEWGVAAATAAKALAALKQEGLIRAEPRSGNVVEGPSRTAATKPAHRPVPRGRPEDLTRGRIVQAAIEIADNEGLAVLSMRGVAAWLGVAPMSLYRHVAGKDQLVRLMADAAFGERGYPAQSPTGWRARLELCARTLWSLYRRHPWLAQLSPITRPLPLPNLAVHAEWALAALDGLNLGAAAMCDLHVLFFSHVQGIAVHLEREQQALGASGVSEDEWMDSQAPTLEAIIGTGRYPTFARVLTTLSAEGYDLILDDLFDLGLRLLLDGLATRIHRMTG</sequence>
<dbReference type="InterPro" id="IPR009057">
    <property type="entry name" value="Homeodomain-like_sf"/>
</dbReference>
<evidence type="ECO:0000313" key="9">
    <source>
        <dbReference type="Proteomes" id="UP000199529"/>
    </source>
</evidence>
<dbReference type="Gene3D" id="1.10.10.60">
    <property type="entry name" value="Homeodomain-like"/>
    <property type="match status" value="1"/>
</dbReference>
<dbReference type="InterPro" id="IPR000524">
    <property type="entry name" value="Tscrpt_reg_HTH_GntR"/>
</dbReference>
<dbReference type="InterPro" id="IPR036388">
    <property type="entry name" value="WH-like_DNA-bd_sf"/>
</dbReference>
<dbReference type="SUPFAM" id="SSF46689">
    <property type="entry name" value="Homeodomain-like"/>
    <property type="match status" value="1"/>
</dbReference>
<organism evidence="8 9">
    <name type="scientific">Saccharopolyspora shandongensis</name>
    <dbReference type="NCBI Taxonomy" id="418495"/>
    <lineage>
        <taxon>Bacteria</taxon>
        <taxon>Bacillati</taxon>
        <taxon>Actinomycetota</taxon>
        <taxon>Actinomycetes</taxon>
        <taxon>Pseudonocardiales</taxon>
        <taxon>Pseudonocardiaceae</taxon>
        <taxon>Saccharopolyspora</taxon>
    </lineage>
</organism>
<dbReference type="PROSITE" id="PS50949">
    <property type="entry name" value="HTH_GNTR"/>
    <property type="match status" value="1"/>
</dbReference>
<proteinExistence type="predicted"/>
<dbReference type="Gene3D" id="1.10.357.10">
    <property type="entry name" value="Tetracycline Repressor, domain 2"/>
    <property type="match status" value="1"/>
</dbReference>
<dbReference type="PANTHER" id="PTHR44846:SF17">
    <property type="entry name" value="GNTR-FAMILY TRANSCRIPTIONAL REGULATOR"/>
    <property type="match status" value="1"/>
</dbReference>